<dbReference type="FunFam" id="3.90.76.10:FF:000001">
    <property type="entry name" value="Oligopeptide ABC transporter substrate-binding protein"/>
    <property type="match status" value="1"/>
</dbReference>
<reference evidence="11 12" key="1">
    <citation type="submission" date="2019-11" db="EMBL/GenBank/DDBJ databases">
        <authorList>
            <person name="Li J."/>
        </authorList>
    </citation>
    <scope>NUCLEOTIDE SEQUENCE [LARGE SCALE GENOMIC DNA]</scope>
    <source>
        <strain evidence="11 12">J4</strain>
    </source>
</reference>
<evidence type="ECO:0000256" key="9">
    <source>
        <dbReference type="SAM" id="SignalP"/>
    </source>
</evidence>
<evidence type="ECO:0000256" key="8">
    <source>
        <dbReference type="SAM" id="MobiDB-lite"/>
    </source>
</evidence>
<dbReference type="Proteomes" id="UP000480185">
    <property type="component" value="Unassembled WGS sequence"/>
</dbReference>
<comment type="subcellular location">
    <subcellularLocation>
        <location evidence="1">Cell membrane</location>
        <topology evidence="1">Lipid-anchor</topology>
    </subcellularLocation>
</comment>
<keyword evidence="4 9" id="KW-0732">Signal</keyword>
<keyword evidence="6" id="KW-0564">Palmitate</keyword>
<dbReference type="FunFam" id="3.10.105.10:FF:000001">
    <property type="entry name" value="Oligopeptide ABC transporter, oligopeptide-binding protein"/>
    <property type="match status" value="1"/>
</dbReference>
<feature type="chain" id="PRO_5039210673" evidence="9">
    <location>
        <begin position="22"/>
        <end position="572"/>
    </location>
</feature>
<keyword evidence="3" id="KW-0813">Transport</keyword>
<organism evidence="11 12">
    <name type="scientific">Salinibacillus xinjiangensis</name>
    <dbReference type="NCBI Taxonomy" id="1229268"/>
    <lineage>
        <taxon>Bacteria</taxon>
        <taxon>Bacillati</taxon>
        <taxon>Bacillota</taxon>
        <taxon>Bacilli</taxon>
        <taxon>Bacillales</taxon>
        <taxon>Bacillaceae</taxon>
        <taxon>Salinibacillus</taxon>
    </lineage>
</organism>
<evidence type="ECO:0000313" key="12">
    <source>
        <dbReference type="Proteomes" id="UP000480185"/>
    </source>
</evidence>
<dbReference type="OrthoDB" id="9801912at2"/>
<dbReference type="Pfam" id="PF00496">
    <property type="entry name" value="SBP_bac_5"/>
    <property type="match status" value="1"/>
</dbReference>
<comment type="caution">
    <text evidence="11">The sequence shown here is derived from an EMBL/GenBank/DDBJ whole genome shotgun (WGS) entry which is preliminary data.</text>
</comment>
<accession>A0A6G1X7Y2</accession>
<evidence type="ECO:0000313" key="11">
    <source>
        <dbReference type="EMBL" id="MRG87074.1"/>
    </source>
</evidence>
<dbReference type="GO" id="GO:0043190">
    <property type="term" value="C:ATP-binding cassette (ABC) transporter complex"/>
    <property type="evidence" value="ECO:0007669"/>
    <property type="project" value="InterPro"/>
</dbReference>
<protein>
    <submittedName>
        <fullName evidence="11">Peptide ABC transporter substrate-binding protein</fullName>
    </submittedName>
</protein>
<dbReference type="PANTHER" id="PTHR30290">
    <property type="entry name" value="PERIPLASMIC BINDING COMPONENT OF ABC TRANSPORTER"/>
    <property type="match status" value="1"/>
</dbReference>
<dbReference type="InterPro" id="IPR030678">
    <property type="entry name" value="Peptide/Ni-bd"/>
</dbReference>
<feature type="compositionally biased region" description="Acidic residues" evidence="8">
    <location>
        <begin position="27"/>
        <end position="53"/>
    </location>
</feature>
<comment type="similarity">
    <text evidence="2">Belongs to the bacterial solute-binding protein 5 family.</text>
</comment>
<dbReference type="GO" id="GO:0015833">
    <property type="term" value="P:peptide transport"/>
    <property type="evidence" value="ECO:0007669"/>
    <property type="project" value="UniProtKB-KW"/>
</dbReference>
<evidence type="ECO:0000259" key="10">
    <source>
        <dbReference type="Pfam" id="PF00496"/>
    </source>
</evidence>
<dbReference type="AlphaFoldDB" id="A0A6G1X7Y2"/>
<evidence type="ECO:0000256" key="4">
    <source>
        <dbReference type="ARBA" id="ARBA00022729"/>
    </source>
</evidence>
<dbReference type="GO" id="GO:0030288">
    <property type="term" value="C:outer membrane-bounded periplasmic space"/>
    <property type="evidence" value="ECO:0007669"/>
    <property type="project" value="UniProtKB-ARBA"/>
</dbReference>
<dbReference type="InterPro" id="IPR000914">
    <property type="entry name" value="SBP_5_dom"/>
</dbReference>
<evidence type="ECO:0000256" key="5">
    <source>
        <dbReference type="ARBA" id="ARBA00022856"/>
    </source>
</evidence>
<evidence type="ECO:0000256" key="7">
    <source>
        <dbReference type="ARBA" id="ARBA00023288"/>
    </source>
</evidence>
<feature type="signal peptide" evidence="9">
    <location>
        <begin position="1"/>
        <end position="21"/>
    </location>
</feature>
<sequence length="572" mass="64136">MKKSKWSLLLVLGLVLSLFLAACSGGDDTEEPEENAEENTEEPEENASEESSEEVEQVFNLLNGDTIPTMDSSMATDEYAFQFLGSTMEGLYRLDENQQAVEGIATKHEVSEDKLTWTFTLREDAVWSNGDPVTAHDFVYAWRRAVNPDTGSEYGPYMMNGVIKNATAVSEGEKPVEELGVKADGDYTLVVELENPTPYFESLTTFGTFLPLNQKFVEEKGEDYATSTENLLFNGPFTLENWDSTASSWELHKNEDYWDAETVQLEKLTFDVSKDPQTGVDLYETGEVDRAGLSSDLVDEYSTHEDYKVTPETSVFYLKFNQERNGEETPLANVNVRKAIARAFDKQALVDTILNNGSIVANGLVPSDFTTHPETGETFREINGDLSPTNIEEAKEYWATALEELGTDTVELEFLAGDSETAKNMNEYIANQLETNLEGLDITLKQVPFEQRLDLDTNQDYDIQFAGWGPDYLDPMTWLSLWVTDGGNNKMSFSNEEYDSLVESASTDLASKPVERYEAFLEAEKILFEEQAIAPIYQSAMAQLVSPKMEGYFVNPFGATYEYKWAKAVAAE</sequence>
<keyword evidence="5" id="KW-0653">Protein transport</keyword>
<gene>
    <name evidence="11" type="ORF">GH754_12215</name>
</gene>
<dbReference type="Gene3D" id="3.10.105.10">
    <property type="entry name" value="Dipeptide-binding Protein, Domain 3"/>
    <property type="match status" value="1"/>
</dbReference>
<dbReference type="GO" id="GO:1904680">
    <property type="term" value="F:peptide transmembrane transporter activity"/>
    <property type="evidence" value="ECO:0007669"/>
    <property type="project" value="TreeGrafter"/>
</dbReference>
<evidence type="ECO:0000256" key="3">
    <source>
        <dbReference type="ARBA" id="ARBA00022448"/>
    </source>
</evidence>
<evidence type="ECO:0000256" key="1">
    <source>
        <dbReference type="ARBA" id="ARBA00004193"/>
    </source>
</evidence>
<evidence type="ECO:0000256" key="2">
    <source>
        <dbReference type="ARBA" id="ARBA00005695"/>
    </source>
</evidence>
<feature type="region of interest" description="Disordered" evidence="8">
    <location>
        <begin position="25"/>
        <end position="53"/>
    </location>
</feature>
<proteinExistence type="inferred from homology"/>
<dbReference type="RefSeq" id="WP_153728963.1">
    <property type="nucleotide sequence ID" value="NZ_WJNH01000007.1"/>
</dbReference>
<dbReference type="CDD" id="cd08504">
    <property type="entry name" value="PBP2_OppA"/>
    <property type="match status" value="1"/>
</dbReference>
<keyword evidence="12" id="KW-1185">Reference proteome</keyword>
<name>A0A6G1X7Y2_9BACI</name>
<evidence type="ECO:0000256" key="6">
    <source>
        <dbReference type="ARBA" id="ARBA00023139"/>
    </source>
</evidence>
<dbReference type="Gene3D" id="3.40.190.10">
    <property type="entry name" value="Periplasmic binding protein-like II"/>
    <property type="match status" value="1"/>
</dbReference>
<dbReference type="Gene3D" id="3.90.76.10">
    <property type="entry name" value="Dipeptide-binding Protein, Domain 1"/>
    <property type="match status" value="1"/>
</dbReference>
<feature type="domain" description="Solute-binding protein family 5" evidence="10">
    <location>
        <begin position="101"/>
        <end position="489"/>
    </location>
</feature>
<dbReference type="PANTHER" id="PTHR30290:SF10">
    <property type="entry name" value="PERIPLASMIC OLIGOPEPTIDE-BINDING PROTEIN-RELATED"/>
    <property type="match status" value="1"/>
</dbReference>
<dbReference type="SUPFAM" id="SSF53850">
    <property type="entry name" value="Periplasmic binding protein-like II"/>
    <property type="match status" value="1"/>
</dbReference>
<keyword evidence="5" id="KW-0571">Peptide transport</keyword>
<dbReference type="EMBL" id="WJNH01000007">
    <property type="protein sequence ID" value="MRG87074.1"/>
    <property type="molecule type" value="Genomic_DNA"/>
</dbReference>
<dbReference type="InterPro" id="IPR039424">
    <property type="entry name" value="SBP_5"/>
</dbReference>
<dbReference type="PIRSF" id="PIRSF002741">
    <property type="entry name" value="MppA"/>
    <property type="match status" value="1"/>
</dbReference>
<keyword evidence="7" id="KW-0449">Lipoprotein</keyword>